<dbReference type="Pfam" id="PF00324">
    <property type="entry name" value="AA_permease"/>
    <property type="match status" value="1"/>
</dbReference>
<dbReference type="AlphaFoldDB" id="A0A6I3KYM1"/>
<dbReference type="EMBL" id="WMBB01000005">
    <property type="protein sequence ID" value="MTE13620.1"/>
    <property type="molecule type" value="Genomic_DNA"/>
</dbReference>
<dbReference type="InterPro" id="IPR004841">
    <property type="entry name" value="AA-permease/SLC12A_dom"/>
</dbReference>
<dbReference type="PANTHER" id="PTHR42770">
    <property type="entry name" value="AMINO ACID TRANSPORTER-RELATED"/>
    <property type="match status" value="1"/>
</dbReference>
<feature type="transmembrane region" description="Helical" evidence="5">
    <location>
        <begin position="99"/>
        <end position="127"/>
    </location>
</feature>
<accession>A0A6I3KYM1</accession>
<feature type="transmembrane region" description="Helical" evidence="5">
    <location>
        <begin position="133"/>
        <end position="163"/>
    </location>
</feature>
<evidence type="ECO:0000313" key="8">
    <source>
        <dbReference type="Proteomes" id="UP000432464"/>
    </source>
</evidence>
<dbReference type="PANTHER" id="PTHR42770:SF7">
    <property type="entry name" value="MEMBRANE PROTEIN"/>
    <property type="match status" value="1"/>
</dbReference>
<feature type="transmembrane region" description="Helical" evidence="5">
    <location>
        <begin position="351"/>
        <end position="372"/>
    </location>
</feature>
<feature type="transmembrane region" description="Helical" evidence="5">
    <location>
        <begin position="58"/>
        <end position="78"/>
    </location>
</feature>
<proteinExistence type="predicted"/>
<comment type="subcellular location">
    <subcellularLocation>
        <location evidence="1">Membrane</location>
        <topology evidence="1">Multi-pass membrane protein</topology>
    </subcellularLocation>
</comment>
<feature type="transmembrane region" description="Helical" evidence="5">
    <location>
        <begin position="301"/>
        <end position="330"/>
    </location>
</feature>
<dbReference type="InterPro" id="IPR050367">
    <property type="entry name" value="APC_superfamily"/>
</dbReference>
<name>A0A6I3KYM1_9NOCA</name>
<dbReference type="Gene3D" id="1.20.1740.10">
    <property type="entry name" value="Amino acid/polyamine transporter I"/>
    <property type="match status" value="1"/>
</dbReference>
<evidence type="ECO:0000256" key="3">
    <source>
        <dbReference type="ARBA" id="ARBA00022989"/>
    </source>
</evidence>
<dbReference type="Proteomes" id="UP000432464">
    <property type="component" value="Unassembled WGS sequence"/>
</dbReference>
<evidence type="ECO:0000259" key="6">
    <source>
        <dbReference type="Pfam" id="PF00324"/>
    </source>
</evidence>
<evidence type="ECO:0000313" key="7">
    <source>
        <dbReference type="EMBL" id="MTE13620.1"/>
    </source>
</evidence>
<evidence type="ECO:0000256" key="1">
    <source>
        <dbReference type="ARBA" id="ARBA00004141"/>
    </source>
</evidence>
<feature type="transmembrane region" description="Helical" evidence="5">
    <location>
        <begin position="384"/>
        <end position="407"/>
    </location>
</feature>
<keyword evidence="2 5" id="KW-0812">Transmembrane</keyword>
<keyword evidence="4 5" id="KW-0472">Membrane</keyword>
<keyword evidence="3 5" id="KW-1133">Transmembrane helix</keyword>
<feature type="domain" description="Amino acid permease/ SLC12A" evidence="6">
    <location>
        <begin position="48"/>
        <end position="452"/>
    </location>
</feature>
<evidence type="ECO:0000256" key="5">
    <source>
        <dbReference type="SAM" id="Phobius"/>
    </source>
</evidence>
<feature type="transmembrane region" description="Helical" evidence="5">
    <location>
        <begin position="446"/>
        <end position="467"/>
    </location>
</feature>
<comment type="caution">
    <text evidence="7">The sequence shown here is derived from an EMBL/GenBank/DDBJ whole genome shotgun (WGS) entry which is preliminary data.</text>
</comment>
<dbReference type="PIRSF" id="PIRSF006060">
    <property type="entry name" value="AA_transporter"/>
    <property type="match status" value="1"/>
</dbReference>
<feature type="transmembrane region" description="Helical" evidence="5">
    <location>
        <begin position="27"/>
        <end position="52"/>
    </location>
</feature>
<protein>
    <submittedName>
        <fullName evidence="7">Amino acid permease</fullName>
    </submittedName>
</protein>
<evidence type="ECO:0000256" key="2">
    <source>
        <dbReference type="ARBA" id="ARBA00022692"/>
    </source>
</evidence>
<keyword evidence="8" id="KW-1185">Reference proteome</keyword>
<feature type="transmembrane region" description="Helical" evidence="5">
    <location>
        <begin position="254"/>
        <end position="281"/>
    </location>
</feature>
<dbReference type="RefSeq" id="WP_154788058.1">
    <property type="nucleotide sequence ID" value="NZ_WMBB01000005.1"/>
</dbReference>
<sequence>MRSAASSPPPVAERSPLRGLSRRELPFVPVFAQSVAAIAPSGTAVVTPAFVIGAAGGGASVAAFLAAAVLAWGVALVIRPMAQRLAVSGGLYTYVAKGLGPAVAVPVGWSAIVGYASVSVAGLMAVGTYLDQIAVTAGLAGFGGTATIIALLLGAAVVAAVLMVRGIRLSASATLLVECVSVVTVLALMGYLLTRDSRGPFGSAGAHTAFEWHGGTGTLAMSAVVAVSAFVGFESATTLSAEAYRPFRSVPRTLAWTPLAAAVIYLIAVSAQAVALASAPLGTASSSTPVTDLLLQDNSRFLGAVLDLGVAASFFACTVASINALVRVLFTMGREGIAPAAAGRAHPRFHTPAPAIVAAVGAVTVGAVGYLLSGAEPQDGIRSFLTLSALGYLGSYLPACLATPALLRRIGESSRGMAILGPVTATLLGVLMVAAAVTAGNDSVTVVIAYAAVLVTAAVFTAALRVFTPDRLRGIGIYDEPQRADLLPTVTFR</sequence>
<feature type="transmembrane region" description="Helical" evidence="5">
    <location>
        <begin position="175"/>
        <end position="194"/>
    </location>
</feature>
<feature type="transmembrane region" description="Helical" evidence="5">
    <location>
        <begin position="419"/>
        <end position="440"/>
    </location>
</feature>
<reference evidence="7 8" key="1">
    <citation type="submission" date="2019-11" db="EMBL/GenBank/DDBJ databases">
        <title>Nocardia sp. nov. CT2-14 isolated from soil.</title>
        <authorList>
            <person name="Kanchanasin P."/>
            <person name="Tanasupawat S."/>
            <person name="Yuki M."/>
            <person name="Kudo T."/>
        </authorList>
    </citation>
    <scope>NUCLEOTIDE SEQUENCE [LARGE SCALE GENOMIC DNA]</scope>
    <source>
        <strain evidence="7 8">CT2-14</strain>
    </source>
</reference>
<dbReference type="GO" id="GO:0055085">
    <property type="term" value="P:transmembrane transport"/>
    <property type="evidence" value="ECO:0007669"/>
    <property type="project" value="InterPro"/>
</dbReference>
<gene>
    <name evidence="7" type="ORF">GLP40_12660</name>
</gene>
<evidence type="ECO:0000256" key="4">
    <source>
        <dbReference type="ARBA" id="ARBA00023136"/>
    </source>
</evidence>
<feature type="transmembrane region" description="Helical" evidence="5">
    <location>
        <begin position="214"/>
        <end position="233"/>
    </location>
</feature>
<dbReference type="GO" id="GO:0016020">
    <property type="term" value="C:membrane"/>
    <property type="evidence" value="ECO:0007669"/>
    <property type="project" value="UniProtKB-SubCell"/>
</dbReference>
<organism evidence="7 8">
    <name type="scientific">Nocardia aurantiaca</name>
    <dbReference type="NCBI Taxonomy" id="2675850"/>
    <lineage>
        <taxon>Bacteria</taxon>
        <taxon>Bacillati</taxon>
        <taxon>Actinomycetota</taxon>
        <taxon>Actinomycetes</taxon>
        <taxon>Mycobacteriales</taxon>
        <taxon>Nocardiaceae</taxon>
        <taxon>Nocardia</taxon>
    </lineage>
</organism>